<evidence type="ECO:0000256" key="2">
    <source>
        <dbReference type="ARBA" id="ARBA00022723"/>
    </source>
</evidence>
<dbReference type="Proteomes" id="UP000180254">
    <property type="component" value="Unassembled WGS sequence"/>
</dbReference>
<dbReference type="GO" id="GO:0051536">
    <property type="term" value="F:iron-sulfur cluster binding"/>
    <property type="evidence" value="ECO:0007669"/>
    <property type="project" value="UniProtKB-KW"/>
</dbReference>
<accession>A0A1S1V6E9</accession>
<keyword evidence="1" id="KW-0949">S-adenosyl-L-methionine</keyword>
<dbReference type="PANTHER" id="PTHR11228:SF7">
    <property type="entry name" value="PQQA PEPTIDE CYCLASE"/>
    <property type="match status" value="1"/>
</dbReference>
<evidence type="ECO:0000313" key="7">
    <source>
        <dbReference type="Proteomes" id="UP000180254"/>
    </source>
</evidence>
<dbReference type="Pfam" id="PF04055">
    <property type="entry name" value="Radical_SAM"/>
    <property type="match status" value="1"/>
</dbReference>
<feature type="domain" description="Radical SAM core" evidence="5">
    <location>
        <begin position="119"/>
        <end position="340"/>
    </location>
</feature>
<evidence type="ECO:0000313" key="6">
    <source>
        <dbReference type="EMBL" id="OHW61269.1"/>
    </source>
</evidence>
<keyword evidence="4" id="KW-0411">Iron-sulfur</keyword>
<sequence length="459" mass="53273">MEFIKNREYYFDRVIYRYYSCSDGAQMIINNLNNHTVTYLEDLSAMLFNILETSSYEEISLFLNENDISSMELVDFIDDLRESLTLNCFARGTSTENVESEESSSDSQVLDFHEKLFEEGYLFNFHMDITNECNIRCKHCYHPFEDYCINGCLSLGDIERIIDDIYDLGVFSITLSGGEPFMREDIYEVLKYISQKGMCIDLFTNATLLDDDSIGKLSEFNINKVSISLYSMEDKIHDGITQCKGSYRKTKEAIGKLKAKNINVELKAVLMKENFSGYKELLRFAKDNSYKMILDTSITPKLNSDLEPIGLSISEEQYRKLCLDKETNYYANNNKPLSPNEPSCKAGRYGLYCDSIGNVQPCISFKLDLGKVSEIKRIWTRSEVLKKWLNIRNKDYWEYGKFTYCEYCLEICAGIAQLENFDFKKCEKSDCYKSKIRERVHKILKGGDYSEKVEDKESC</sequence>
<dbReference type="GO" id="GO:0003824">
    <property type="term" value="F:catalytic activity"/>
    <property type="evidence" value="ECO:0007669"/>
    <property type="project" value="InterPro"/>
</dbReference>
<reference evidence="6 7" key="1">
    <citation type="submission" date="2016-09" db="EMBL/GenBank/DDBJ databases">
        <title>Genome sequence of Eubacterium angustum.</title>
        <authorList>
            <person name="Poehlein A."/>
            <person name="Daniel R."/>
        </authorList>
    </citation>
    <scope>NUCLEOTIDE SEQUENCE [LARGE SCALE GENOMIC DNA]</scope>
    <source>
        <strain evidence="6 7">DSM 1989</strain>
    </source>
</reference>
<name>A0A1S1V6E9_9FIRM</name>
<evidence type="ECO:0000256" key="4">
    <source>
        <dbReference type="ARBA" id="ARBA00023014"/>
    </source>
</evidence>
<keyword evidence="7" id="KW-1185">Reference proteome</keyword>
<dbReference type="PROSITE" id="PS51918">
    <property type="entry name" value="RADICAL_SAM"/>
    <property type="match status" value="1"/>
</dbReference>
<gene>
    <name evidence="6" type="primary">albA_2</name>
    <name evidence="6" type="ORF">EUAN_23500</name>
</gene>
<dbReference type="SFLD" id="SFLDG01386">
    <property type="entry name" value="main_SPASM_domain-containing"/>
    <property type="match status" value="1"/>
</dbReference>
<dbReference type="GO" id="GO:0046872">
    <property type="term" value="F:metal ion binding"/>
    <property type="evidence" value="ECO:0007669"/>
    <property type="project" value="UniProtKB-KW"/>
</dbReference>
<dbReference type="InterPro" id="IPR013785">
    <property type="entry name" value="Aldolase_TIM"/>
</dbReference>
<evidence type="ECO:0000259" key="5">
    <source>
        <dbReference type="PROSITE" id="PS51918"/>
    </source>
</evidence>
<dbReference type="CDD" id="cd01335">
    <property type="entry name" value="Radical_SAM"/>
    <property type="match status" value="1"/>
</dbReference>
<dbReference type="PANTHER" id="PTHR11228">
    <property type="entry name" value="RADICAL SAM DOMAIN PROTEIN"/>
    <property type="match status" value="1"/>
</dbReference>
<organism evidence="6 7">
    <name type="scientific">Andreesenia angusta</name>
    <dbReference type="NCBI Taxonomy" id="39480"/>
    <lineage>
        <taxon>Bacteria</taxon>
        <taxon>Bacillati</taxon>
        <taxon>Bacillota</taxon>
        <taxon>Tissierellia</taxon>
        <taxon>Tissierellales</taxon>
        <taxon>Gottschalkiaceae</taxon>
        <taxon>Andreesenia</taxon>
    </lineage>
</organism>
<dbReference type="SFLD" id="SFLDS00029">
    <property type="entry name" value="Radical_SAM"/>
    <property type="match status" value="1"/>
</dbReference>
<dbReference type="Gene3D" id="3.20.20.70">
    <property type="entry name" value="Aldolase class I"/>
    <property type="match status" value="1"/>
</dbReference>
<dbReference type="InterPro" id="IPR050377">
    <property type="entry name" value="Radical_SAM_PqqE_MftC-like"/>
</dbReference>
<evidence type="ECO:0000256" key="1">
    <source>
        <dbReference type="ARBA" id="ARBA00022691"/>
    </source>
</evidence>
<evidence type="ECO:0000256" key="3">
    <source>
        <dbReference type="ARBA" id="ARBA00023004"/>
    </source>
</evidence>
<dbReference type="SFLD" id="SFLDG01067">
    <property type="entry name" value="SPASM/twitch_domain_containing"/>
    <property type="match status" value="1"/>
</dbReference>
<proteinExistence type="predicted"/>
<comment type="caution">
    <text evidence="6">The sequence shown here is derived from an EMBL/GenBank/DDBJ whole genome shotgun (WGS) entry which is preliminary data.</text>
</comment>
<dbReference type="EMBL" id="MKIE01000018">
    <property type="protein sequence ID" value="OHW61269.1"/>
    <property type="molecule type" value="Genomic_DNA"/>
</dbReference>
<keyword evidence="2" id="KW-0479">Metal-binding</keyword>
<dbReference type="InterPro" id="IPR058240">
    <property type="entry name" value="rSAM_sf"/>
</dbReference>
<dbReference type="InterPro" id="IPR007197">
    <property type="entry name" value="rSAM"/>
</dbReference>
<protein>
    <submittedName>
        <fullName evidence="6">Antilisterial bacteriocin subtilosin biosynthesis protein AlbA</fullName>
    </submittedName>
</protein>
<dbReference type="SUPFAM" id="SSF102114">
    <property type="entry name" value="Radical SAM enzymes"/>
    <property type="match status" value="1"/>
</dbReference>
<dbReference type="STRING" id="39480.EUAN_23500"/>
<keyword evidence="3" id="KW-0408">Iron</keyword>
<dbReference type="AlphaFoldDB" id="A0A1S1V6E9"/>